<keyword evidence="5 8" id="KW-1133">Transmembrane helix</keyword>
<feature type="transmembrane region" description="Helical" evidence="8">
    <location>
        <begin position="85"/>
        <end position="104"/>
    </location>
</feature>
<feature type="transmembrane region" description="Helical" evidence="8">
    <location>
        <begin position="59"/>
        <end position="79"/>
    </location>
</feature>
<evidence type="ECO:0000256" key="6">
    <source>
        <dbReference type="ARBA" id="ARBA00023136"/>
    </source>
</evidence>
<evidence type="ECO:0000256" key="5">
    <source>
        <dbReference type="ARBA" id="ARBA00022989"/>
    </source>
</evidence>
<evidence type="ECO:0000313" key="9">
    <source>
        <dbReference type="EMBL" id="MFC3041470.1"/>
    </source>
</evidence>
<keyword evidence="6 8" id="KW-0472">Membrane</keyword>
<evidence type="ECO:0000256" key="7">
    <source>
        <dbReference type="RuleBase" id="RU003942"/>
    </source>
</evidence>
<sequence>MGAYLLLGISILLEVFGSTMLRLSNGFTRVLPVMGVIAGFGTGFYLLSITLEHLPLSLVYATWSGVGTVLTALAGVFFFKEKINRQGVMGIGLLVIGVLMMNLAN</sequence>
<gene>
    <name evidence="9" type="ORF">ACFOGI_14575</name>
</gene>
<evidence type="ECO:0000313" key="10">
    <source>
        <dbReference type="Proteomes" id="UP001595279"/>
    </source>
</evidence>
<keyword evidence="3" id="KW-1003">Cell membrane</keyword>
<dbReference type="Proteomes" id="UP001595279">
    <property type="component" value="Unassembled WGS sequence"/>
</dbReference>
<dbReference type="Gene3D" id="1.10.3730.20">
    <property type="match status" value="1"/>
</dbReference>
<evidence type="ECO:0000256" key="4">
    <source>
        <dbReference type="ARBA" id="ARBA00022692"/>
    </source>
</evidence>
<dbReference type="EMBL" id="JBHRSA010000053">
    <property type="protein sequence ID" value="MFC3041470.1"/>
    <property type="molecule type" value="Genomic_DNA"/>
</dbReference>
<evidence type="ECO:0000256" key="2">
    <source>
        <dbReference type="ARBA" id="ARBA00022448"/>
    </source>
</evidence>
<dbReference type="RefSeq" id="WP_390274084.1">
    <property type="nucleotide sequence ID" value="NZ_JBHRSA010000053.1"/>
</dbReference>
<protein>
    <submittedName>
        <fullName evidence="9">DMT family transporter</fullName>
    </submittedName>
</protein>
<keyword evidence="2" id="KW-0813">Transport</keyword>
<reference evidence="10" key="1">
    <citation type="journal article" date="2019" name="Int. J. Syst. Evol. Microbiol.">
        <title>The Global Catalogue of Microorganisms (GCM) 10K type strain sequencing project: providing services to taxonomists for standard genome sequencing and annotation.</title>
        <authorList>
            <consortium name="The Broad Institute Genomics Platform"/>
            <consortium name="The Broad Institute Genome Sequencing Center for Infectious Disease"/>
            <person name="Wu L."/>
            <person name="Ma J."/>
        </authorList>
    </citation>
    <scope>NUCLEOTIDE SEQUENCE [LARGE SCALE GENOMIC DNA]</scope>
    <source>
        <strain evidence="10">KCTC 13128</strain>
    </source>
</reference>
<comment type="caution">
    <text evidence="9">The sequence shown here is derived from an EMBL/GenBank/DDBJ whole genome shotgun (WGS) entry which is preliminary data.</text>
</comment>
<dbReference type="InterPro" id="IPR037185">
    <property type="entry name" value="EmrE-like"/>
</dbReference>
<feature type="transmembrane region" description="Helical" evidence="8">
    <location>
        <begin position="27"/>
        <end position="47"/>
    </location>
</feature>
<comment type="subcellular location">
    <subcellularLocation>
        <location evidence="1 7">Cell membrane</location>
        <topology evidence="1 7">Multi-pass membrane protein</topology>
    </subcellularLocation>
</comment>
<dbReference type="InterPro" id="IPR000390">
    <property type="entry name" value="Small_drug/metabolite_transptr"/>
</dbReference>
<keyword evidence="4 7" id="KW-0812">Transmembrane</keyword>
<dbReference type="PANTHER" id="PTHR30561:SF1">
    <property type="entry name" value="MULTIDRUG TRANSPORTER EMRE"/>
    <property type="match status" value="1"/>
</dbReference>
<dbReference type="SUPFAM" id="SSF103481">
    <property type="entry name" value="Multidrug resistance efflux transporter EmrE"/>
    <property type="match status" value="1"/>
</dbReference>
<name>A0ABV7CZ94_9BACI</name>
<comment type="similarity">
    <text evidence="7">Belongs to the drug/metabolite transporter (DMT) superfamily. Small multidrug resistance (SMR) (TC 2.A.7.1) family.</text>
</comment>
<keyword evidence="10" id="KW-1185">Reference proteome</keyword>
<dbReference type="PANTHER" id="PTHR30561">
    <property type="entry name" value="SMR FAMILY PROTON-DEPENDENT DRUG EFFLUX TRANSPORTER SUGE"/>
    <property type="match status" value="1"/>
</dbReference>
<proteinExistence type="inferred from homology"/>
<evidence type="ECO:0000256" key="3">
    <source>
        <dbReference type="ARBA" id="ARBA00022475"/>
    </source>
</evidence>
<dbReference type="InterPro" id="IPR045324">
    <property type="entry name" value="Small_multidrug_res"/>
</dbReference>
<evidence type="ECO:0000256" key="1">
    <source>
        <dbReference type="ARBA" id="ARBA00004651"/>
    </source>
</evidence>
<dbReference type="Pfam" id="PF00893">
    <property type="entry name" value="Multi_Drug_Res"/>
    <property type="match status" value="1"/>
</dbReference>
<accession>A0ABV7CZ94</accession>
<evidence type="ECO:0000256" key="8">
    <source>
        <dbReference type="SAM" id="Phobius"/>
    </source>
</evidence>
<organism evidence="9 10">
    <name type="scientific">Virgibacillus xinjiangensis</name>
    <dbReference type="NCBI Taxonomy" id="393090"/>
    <lineage>
        <taxon>Bacteria</taxon>
        <taxon>Bacillati</taxon>
        <taxon>Bacillota</taxon>
        <taxon>Bacilli</taxon>
        <taxon>Bacillales</taxon>
        <taxon>Bacillaceae</taxon>
        <taxon>Virgibacillus</taxon>
    </lineage>
</organism>